<dbReference type="OrthoDB" id="6462676at2"/>
<keyword evidence="3" id="KW-1185">Reference proteome</keyword>
<gene>
    <name evidence="1" type="ORF">A9255_02915</name>
    <name evidence="2" type="ORF">Xhom_02525</name>
</gene>
<dbReference type="EMBL" id="CP016176">
    <property type="protein sequence ID" value="AOM39634.1"/>
    <property type="molecule type" value="Genomic_DNA"/>
</dbReference>
<dbReference type="RefSeq" id="WP_069315386.1">
    <property type="nucleotide sequence ID" value="NZ_CAWNQJ010000068.1"/>
</dbReference>
<dbReference type="AlphaFoldDB" id="A0A2G0Q5V5"/>
<sequence>MRNDKIECAKRKCKHIHYENERVMIPDPEFPTFAFIHVCPKCGADDFYIIEELRKNNND</sequence>
<reference evidence="1 3" key="1">
    <citation type="submission" date="2016-06" db="EMBL/GenBank/DDBJ databases">
        <title>Bacterial characters and pathogenicity of Xenorhabdus hominickii from an entomopathogenic nematode, Steinernema monticolum.</title>
        <authorList>
            <person name="Park Y."/>
            <person name="Kim Y."/>
        </authorList>
    </citation>
    <scope>NUCLEOTIDE SEQUENCE [LARGE SCALE GENOMIC DNA]</scope>
    <source>
        <strain evidence="1 3">ANU1</strain>
    </source>
</reference>
<name>A0A2G0Q5V5_XENHO</name>
<dbReference type="STRING" id="351679.A9255_02915"/>
<reference evidence="2 4" key="2">
    <citation type="journal article" date="2017" name="Nat. Microbiol.">
        <title>Natural product diversity associated with the nematode symbionts Photorhabdus and Xenorhabdus.</title>
        <authorList>
            <person name="Tobias N.J."/>
            <person name="Wolff H."/>
            <person name="Djahanschiri B."/>
            <person name="Grundmann F."/>
            <person name="Kronenwerth M."/>
            <person name="Shi Y.M."/>
            <person name="Simonyi S."/>
            <person name="Grun P."/>
            <person name="Shapiro-Ilan D."/>
            <person name="Pidot S.J."/>
            <person name="Stinear T.P."/>
            <person name="Ebersberger I."/>
            <person name="Bode H.B."/>
        </authorList>
    </citation>
    <scope>NUCLEOTIDE SEQUENCE [LARGE SCALE GENOMIC DNA]</scope>
    <source>
        <strain evidence="2 4">DSM 17903</strain>
    </source>
</reference>
<dbReference type="Proteomes" id="UP000094600">
    <property type="component" value="Chromosome"/>
</dbReference>
<evidence type="ECO:0000313" key="4">
    <source>
        <dbReference type="Proteomes" id="UP000225433"/>
    </source>
</evidence>
<dbReference type="Proteomes" id="UP000225433">
    <property type="component" value="Unassembled WGS sequence"/>
</dbReference>
<evidence type="ECO:0000313" key="3">
    <source>
        <dbReference type="Proteomes" id="UP000094600"/>
    </source>
</evidence>
<dbReference type="EMBL" id="NJAI01000004">
    <property type="protein sequence ID" value="PHM54582.1"/>
    <property type="molecule type" value="Genomic_DNA"/>
</dbReference>
<protein>
    <submittedName>
        <fullName evidence="2">Uncharacterized protein</fullName>
    </submittedName>
</protein>
<evidence type="ECO:0000313" key="1">
    <source>
        <dbReference type="EMBL" id="AOM39634.1"/>
    </source>
</evidence>
<proteinExistence type="predicted"/>
<dbReference type="KEGG" id="xho:A9255_02915"/>
<organism evidence="2 4">
    <name type="scientific">Xenorhabdus hominickii</name>
    <dbReference type="NCBI Taxonomy" id="351679"/>
    <lineage>
        <taxon>Bacteria</taxon>
        <taxon>Pseudomonadati</taxon>
        <taxon>Pseudomonadota</taxon>
        <taxon>Gammaproteobacteria</taxon>
        <taxon>Enterobacterales</taxon>
        <taxon>Morganellaceae</taxon>
        <taxon>Xenorhabdus</taxon>
    </lineage>
</organism>
<evidence type="ECO:0000313" key="2">
    <source>
        <dbReference type="EMBL" id="PHM54582.1"/>
    </source>
</evidence>
<accession>A0A2G0Q5V5</accession>